<dbReference type="InterPro" id="IPR003690">
    <property type="entry name" value="MTERF"/>
</dbReference>
<organism evidence="5 6">
    <name type="scientific">Trapa natans</name>
    <name type="common">Water chestnut</name>
    <dbReference type="NCBI Taxonomy" id="22666"/>
    <lineage>
        <taxon>Eukaryota</taxon>
        <taxon>Viridiplantae</taxon>
        <taxon>Streptophyta</taxon>
        <taxon>Embryophyta</taxon>
        <taxon>Tracheophyta</taxon>
        <taxon>Spermatophyta</taxon>
        <taxon>Magnoliopsida</taxon>
        <taxon>eudicotyledons</taxon>
        <taxon>Gunneridae</taxon>
        <taxon>Pentapetalae</taxon>
        <taxon>rosids</taxon>
        <taxon>malvids</taxon>
        <taxon>Myrtales</taxon>
        <taxon>Lythraceae</taxon>
        <taxon>Trapa</taxon>
    </lineage>
</organism>
<dbReference type="Gene3D" id="1.25.70.10">
    <property type="entry name" value="Transcription termination factor 3, mitochondrial"/>
    <property type="match status" value="1"/>
</dbReference>
<dbReference type="PANTHER" id="PTHR13068:SF3">
    <property type="entry name" value="MITOCHONDRIAL TRANSCRIPTION TERMINATION FACTOR FAMILY PROTEIN"/>
    <property type="match status" value="1"/>
</dbReference>
<dbReference type="EMBL" id="JAXQNO010000017">
    <property type="protein sequence ID" value="KAK4779406.1"/>
    <property type="molecule type" value="Genomic_DNA"/>
</dbReference>
<dbReference type="Pfam" id="PF02536">
    <property type="entry name" value="mTERF"/>
    <property type="match status" value="1"/>
</dbReference>
<comment type="similarity">
    <text evidence="1">Belongs to the mTERF family.</text>
</comment>
<dbReference type="GO" id="GO:0003676">
    <property type="term" value="F:nucleic acid binding"/>
    <property type="evidence" value="ECO:0007669"/>
    <property type="project" value="InterPro"/>
</dbReference>
<accession>A0AAN7LES1</accession>
<evidence type="ECO:0008006" key="7">
    <source>
        <dbReference type="Google" id="ProtNLM"/>
    </source>
</evidence>
<dbReference type="InterPro" id="IPR038538">
    <property type="entry name" value="MTERF_sf"/>
</dbReference>
<keyword evidence="2" id="KW-0804">Transcription</keyword>
<evidence type="ECO:0000256" key="2">
    <source>
        <dbReference type="ARBA" id="ARBA00022472"/>
    </source>
</evidence>
<name>A0AAN7LES1_TRANT</name>
<evidence type="ECO:0000256" key="1">
    <source>
        <dbReference type="ARBA" id="ARBA00007692"/>
    </source>
</evidence>
<protein>
    <recommendedName>
        <fullName evidence="7">Transcription termination factor MTERF2, chloroplastic</fullName>
    </recommendedName>
</protein>
<dbReference type="GO" id="GO:0006353">
    <property type="term" value="P:DNA-templated transcription termination"/>
    <property type="evidence" value="ECO:0007669"/>
    <property type="project" value="UniProtKB-KW"/>
</dbReference>
<dbReference type="PANTHER" id="PTHR13068">
    <property type="entry name" value="CGI-12 PROTEIN-RELATED"/>
    <property type="match status" value="1"/>
</dbReference>
<keyword evidence="2" id="KW-0806">Transcription termination</keyword>
<dbReference type="FunFam" id="1.25.70.10:FF:000015">
    <property type="entry name" value="Mitochondrial transcription termination factor family protein"/>
    <property type="match status" value="1"/>
</dbReference>
<gene>
    <name evidence="5" type="ORF">SAY86_006934</name>
</gene>
<evidence type="ECO:0000313" key="6">
    <source>
        <dbReference type="Proteomes" id="UP001346149"/>
    </source>
</evidence>
<proteinExistence type="inferred from homology"/>
<keyword evidence="3" id="KW-0809">Transit peptide</keyword>
<reference evidence="5 6" key="1">
    <citation type="journal article" date="2023" name="Hortic Res">
        <title>Pangenome of water caltrop reveals structural variations and asymmetric subgenome divergence after allopolyploidization.</title>
        <authorList>
            <person name="Zhang X."/>
            <person name="Chen Y."/>
            <person name="Wang L."/>
            <person name="Yuan Y."/>
            <person name="Fang M."/>
            <person name="Shi L."/>
            <person name="Lu R."/>
            <person name="Comes H.P."/>
            <person name="Ma Y."/>
            <person name="Chen Y."/>
            <person name="Huang G."/>
            <person name="Zhou Y."/>
            <person name="Zheng Z."/>
            <person name="Qiu Y."/>
        </authorList>
    </citation>
    <scope>NUCLEOTIDE SEQUENCE [LARGE SCALE GENOMIC DNA]</scope>
    <source>
        <strain evidence="5">F231</strain>
    </source>
</reference>
<sequence>MPISLSTVSLESSSAAAIPSKASPCYQTPPPSNLFITRRHGGGRATLSAPKNHGPLRTQPRKPLRPVHLSSSHHTPPADPEAAAKEALSEYFHGELGLSEEESVSIVSMAPKFLATLIDDVKELDELPQLWGEYGYQKGDDSITAADGGHFGAGYGFKEKVIYMAKQKGDGGKAAFLESLGLSLPSATYIARLLSLETLPSIIHKVKTMKEMLFPARDGSHIVGKNARRLMMSLLIPVDEDVQQTLSFFEKIEAKRGGLEILGDGDAAFPYLVESFPRLLLLSVDSHLKPMTQFLQRVGVHGRSSGYILLLFPPILFYDVKSVKNRLLVFDEVGPAEDMGKLLIRYPWVLSSSIQKNYKEIISFFEMERVPRVFIDHAIKSWPHVLGCSTGKLRSMTECLGDLNVRGKMLGKVIAKSPQILFQKPGEFHQVVSLFEEVGFNSETTGKILVRCPEIFAASVEKTLKKKLNFLASIGISKDHLPRVIKKYPEVLVSNIERTLLPRMNYLMEIGLSKREVISMLQRFSPLLGYSIEEVLRPKVEFLVNTMEKPLQEVVEYPRYFSYSLEKKIKPRHWVLKGRGIKCSLKDALSKNNEEFAAEFMGVGSPPPP</sequence>
<feature type="region of interest" description="Disordered" evidence="4">
    <location>
        <begin position="42"/>
        <end position="83"/>
    </location>
</feature>
<keyword evidence="6" id="KW-1185">Reference proteome</keyword>
<dbReference type="Proteomes" id="UP001346149">
    <property type="component" value="Unassembled WGS sequence"/>
</dbReference>
<keyword evidence="2" id="KW-0805">Transcription regulation</keyword>
<evidence type="ECO:0000256" key="3">
    <source>
        <dbReference type="ARBA" id="ARBA00022946"/>
    </source>
</evidence>
<evidence type="ECO:0000256" key="4">
    <source>
        <dbReference type="SAM" id="MobiDB-lite"/>
    </source>
</evidence>
<dbReference type="AlphaFoldDB" id="A0AAN7LES1"/>
<dbReference type="SMART" id="SM00733">
    <property type="entry name" value="Mterf"/>
    <property type="match status" value="10"/>
</dbReference>
<comment type="caution">
    <text evidence="5">The sequence shown here is derived from an EMBL/GenBank/DDBJ whole genome shotgun (WGS) entry which is preliminary data.</text>
</comment>
<evidence type="ECO:0000313" key="5">
    <source>
        <dbReference type="EMBL" id="KAK4779406.1"/>
    </source>
</evidence>